<dbReference type="AlphaFoldDB" id="A0A1V6N7Y3"/>
<accession>A0A1V6N7Y3</accession>
<proteinExistence type="predicted"/>
<evidence type="ECO:0000313" key="2">
    <source>
        <dbReference type="Proteomes" id="UP000191408"/>
    </source>
</evidence>
<evidence type="ECO:0000313" key="1">
    <source>
        <dbReference type="EMBL" id="OQD60722.1"/>
    </source>
</evidence>
<dbReference type="Gene3D" id="3.30.70.270">
    <property type="match status" value="1"/>
</dbReference>
<evidence type="ECO:0008006" key="3">
    <source>
        <dbReference type="Google" id="ProtNLM"/>
    </source>
</evidence>
<keyword evidence="2" id="KW-1185">Reference proteome</keyword>
<protein>
    <recommendedName>
        <fullName evidence="3">Reverse transcriptase domain-containing protein</fullName>
    </recommendedName>
</protein>
<organism evidence="1 2">
    <name type="scientific">Penicillium polonicum</name>
    <dbReference type="NCBI Taxonomy" id="60169"/>
    <lineage>
        <taxon>Eukaryota</taxon>
        <taxon>Fungi</taxon>
        <taxon>Dikarya</taxon>
        <taxon>Ascomycota</taxon>
        <taxon>Pezizomycotina</taxon>
        <taxon>Eurotiomycetes</taxon>
        <taxon>Eurotiomycetidae</taxon>
        <taxon>Eurotiales</taxon>
        <taxon>Aspergillaceae</taxon>
        <taxon>Penicillium</taxon>
    </lineage>
</organism>
<dbReference type="InterPro" id="IPR043502">
    <property type="entry name" value="DNA/RNA_pol_sf"/>
</dbReference>
<dbReference type="STRING" id="60169.A0A1V6N7Y3"/>
<dbReference type="InterPro" id="IPR043128">
    <property type="entry name" value="Rev_trsase/Diguanyl_cyclase"/>
</dbReference>
<comment type="caution">
    <text evidence="1">The sequence shown here is derived from an EMBL/GenBank/DDBJ whole genome shotgun (WGS) entry which is preliminary data.</text>
</comment>
<name>A0A1V6N7Y3_PENPO</name>
<sequence length="57" mass="6524">MGFCNSVPYVQRQMDLLLKDVADVCRAYLDDIVVASDTFELHIKHLVLLDIIISLLF</sequence>
<reference evidence="2" key="1">
    <citation type="journal article" date="2017" name="Nat. Microbiol.">
        <title>Global analysis of biosynthetic gene clusters reveals vast potential of secondary metabolite production in Penicillium species.</title>
        <authorList>
            <person name="Nielsen J.C."/>
            <person name="Grijseels S."/>
            <person name="Prigent S."/>
            <person name="Ji B."/>
            <person name="Dainat J."/>
            <person name="Nielsen K.F."/>
            <person name="Frisvad J.C."/>
            <person name="Workman M."/>
            <person name="Nielsen J."/>
        </authorList>
    </citation>
    <scope>NUCLEOTIDE SEQUENCE [LARGE SCALE GENOMIC DNA]</scope>
    <source>
        <strain evidence="2">IBT 4502</strain>
    </source>
</reference>
<dbReference type="Proteomes" id="UP000191408">
    <property type="component" value="Unassembled WGS sequence"/>
</dbReference>
<gene>
    <name evidence="1" type="ORF">PENPOL_c021G05044</name>
</gene>
<dbReference type="EMBL" id="MDYM01000021">
    <property type="protein sequence ID" value="OQD60722.1"/>
    <property type="molecule type" value="Genomic_DNA"/>
</dbReference>
<dbReference type="SUPFAM" id="SSF56672">
    <property type="entry name" value="DNA/RNA polymerases"/>
    <property type="match status" value="1"/>
</dbReference>